<reference evidence="3 4" key="1">
    <citation type="submission" date="2020-04" db="EMBL/GenBank/DDBJ databases">
        <title>Draft genome of Pyxidicoccus fallax type strain.</title>
        <authorList>
            <person name="Whitworth D.E."/>
        </authorList>
    </citation>
    <scope>NUCLEOTIDE SEQUENCE [LARGE SCALE GENOMIC DNA]</scope>
    <source>
        <strain evidence="3 4">DSM 14698</strain>
    </source>
</reference>
<comment type="caution">
    <text evidence="3">The sequence shown here is derived from an EMBL/GenBank/DDBJ whole genome shotgun (WGS) entry which is preliminary data.</text>
</comment>
<evidence type="ECO:0000313" key="4">
    <source>
        <dbReference type="Proteomes" id="UP000518300"/>
    </source>
</evidence>
<keyword evidence="2" id="KW-0732">Signal</keyword>
<proteinExistence type="predicted"/>
<organism evidence="3 4">
    <name type="scientific">Pyxidicoccus fallax</name>
    <dbReference type="NCBI Taxonomy" id="394095"/>
    <lineage>
        <taxon>Bacteria</taxon>
        <taxon>Pseudomonadati</taxon>
        <taxon>Myxococcota</taxon>
        <taxon>Myxococcia</taxon>
        <taxon>Myxococcales</taxon>
        <taxon>Cystobacterineae</taxon>
        <taxon>Myxococcaceae</taxon>
        <taxon>Pyxidicoccus</taxon>
    </lineage>
</organism>
<evidence type="ECO:0008006" key="5">
    <source>
        <dbReference type="Google" id="ProtNLM"/>
    </source>
</evidence>
<evidence type="ECO:0000313" key="3">
    <source>
        <dbReference type="EMBL" id="NMO16609.1"/>
    </source>
</evidence>
<feature type="compositionally biased region" description="Polar residues" evidence="1">
    <location>
        <begin position="373"/>
        <end position="385"/>
    </location>
</feature>
<dbReference type="RefSeq" id="WP_169345898.1">
    <property type="nucleotide sequence ID" value="NZ_JABBJJ010000073.1"/>
</dbReference>
<gene>
    <name evidence="3" type="ORF">HG543_17340</name>
</gene>
<feature type="signal peptide" evidence="2">
    <location>
        <begin position="1"/>
        <end position="31"/>
    </location>
</feature>
<feature type="region of interest" description="Disordered" evidence="1">
    <location>
        <begin position="225"/>
        <end position="253"/>
    </location>
</feature>
<sequence>MTAFPVSWSPAAPKALQVLALLGLLAGCWQAPTDVVAVRAAPLLADNSEGAAVVRQAAFGEPLKASRPRFGSAEFLRIEGAPGCERCFIRAADVEPFPMTGTPMWVTAPSLDTSGADGQPLETLTFGTEVVARLDAPWLPTDQAALLRDGRPFARASRAGLSPSKPDSKSVLTEVFQALGAVDFVAARRWVSVAATAFGKQAPAAGDSAALDALRYWMDVHTGNPRLEGPEGIPPPGGTGAPPLRSTEPPAASGPAFVSTALASLRARGASNGAALGGLAAGTPVRVLSVKGDWAEVAVERGALVEPSSDVMLAWDDLPNAKDAPPPPEGTADAGVTPTLVETDPDAGTPADAQARSDGTPAEAPSPDAGTSPEAQAQATGTPPETQAPDPNEATGFIERTLLTTTAPDAAALASAARSPGVPHEQAAALLATAWALSPANAALGKELLTHAVSLREPRLAVETAAALRDLEGPAITFDVQLLAGCQGDARKARIVTDEVFAKEPRTGALCVHQVELPKLPGSCWGAKFERDYNREMAAQERLLRPLKTPRLRLVLRNRRAAALSLQGGLYVARLPGPFHTIGGSVGWQTEPFPTEPSPGLRLARVPLGPLRPSSTTVVWIALDTFAPQTFGVTLGDAQDAIQRLQQGEEKLSNSVFRRHMDAPTTWSEDLEGARWTVVMKQQHHQICGE</sequence>
<keyword evidence="4" id="KW-1185">Reference proteome</keyword>
<accession>A0A848LCC5</accession>
<feature type="chain" id="PRO_5032421805" description="Lipoprotein" evidence="2">
    <location>
        <begin position="32"/>
        <end position="690"/>
    </location>
</feature>
<dbReference type="EMBL" id="JABBJJ010000073">
    <property type="protein sequence ID" value="NMO16609.1"/>
    <property type="molecule type" value="Genomic_DNA"/>
</dbReference>
<protein>
    <recommendedName>
        <fullName evidence="5">Lipoprotein</fullName>
    </recommendedName>
</protein>
<dbReference type="AlphaFoldDB" id="A0A848LCC5"/>
<feature type="region of interest" description="Disordered" evidence="1">
    <location>
        <begin position="317"/>
        <end position="393"/>
    </location>
</feature>
<dbReference type="Proteomes" id="UP000518300">
    <property type="component" value="Unassembled WGS sequence"/>
</dbReference>
<name>A0A848LCC5_9BACT</name>
<evidence type="ECO:0000256" key="2">
    <source>
        <dbReference type="SAM" id="SignalP"/>
    </source>
</evidence>
<evidence type="ECO:0000256" key="1">
    <source>
        <dbReference type="SAM" id="MobiDB-lite"/>
    </source>
</evidence>